<comment type="caution">
    <text evidence="1">The sequence shown here is derived from an EMBL/GenBank/DDBJ whole genome shotgun (WGS) entry which is preliminary data.</text>
</comment>
<protein>
    <submittedName>
        <fullName evidence="1">Uncharacterized protein</fullName>
    </submittedName>
</protein>
<sequence>MLMFDFRSLKGLGSLGGVSSCVGEQSFHYCSSCFCCSCCIYSKEHVLNASPDLRIRPFLQVGHDCIEFLLVMPLQRAEDLGGAPVWVFNYGISHNDEVDTSSILPFLQEHWPPWPKRKSKDFFLELEKNFFVWAAYVQGCSDPSLLYEEILDGLEFAKGALDSAWGSVQVAMGHLEPFLRLGMKTVERRITVGFVSEYAVTGNDAGTGSLLAALAEAGGTQMRLFFNSYQLYGTPSFWMQRFFPVQANYSSSSLITSAIAWKILRITRIT</sequence>
<name>A0ACC0NBS6_RHOML</name>
<proteinExistence type="predicted"/>
<accession>A0ACC0NBS6</accession>
<gene>
    <name evidence="1" type="ORF">RHMOL_Rhmol06G0133400</name>
</gene>
<reference evidence="1" key="1">
    <citation type="submission" date="2022-02" db="EMBL/GenBank/DDBJ databases">
        <title>Plant Genome Project.</title>
        <authorList>
            <person name="Zhang R.-G."/>
        </authorList>
    </citation>
    <scope>NUCLEOTIDE SEQUENCE</scope>
    <source>
        <strain evidence="1">AT1</strain>
    </source>
</reference>
<dbReference type="EMBL" id="CM046393">
    <property type="protein sequence ID" value="KAI8550777.1"/>
    <property type="molecule type" value="Genomic_DNA"/>
</dbReference>
<dbReference type="Proteomes" id="UP001062846">
    <property type="component" value="Chromosome 6"/>
</dbReference>
<organism evidence="1 2">
    <name type="scientific">Rhododendron molle</name>
    <name type="common">Chinese azalea</name>
    <name type="synonym">Azalea mollis</name>
    <dbReference type="NCBI Taxonomy" id="49168"/>
    <lineage>
        <taxon>Eukaryota</taxon>
        <taxon>Viridiplantae</taxon>
        <taxon>Streptophyta</taxon>
        <taxon>Embryophyta</taxon>
        <taxon>Tracheophyta</taxon>
        <taxon>Spermatophyta</taxon>
        <taxon>Magnoliopsida</taxon>
        <taxon>eudicotyledons</taxon>
        <taxon>Gunneridae</taxon>
        <taxon>Pentapetalae</taxon>
        <taxon>asterids</taxon>
        <taxon>Ericales</taxon>
        <taxon>Ericaceae</taxon>
        <taxon>Ericoideae</taxon>
        <taxon>Rhodoreae</taxon>
        <taxon>Rhododendron</taxon>
    </lineage>
</organism>
<evidence type="ECO:0000313" key="1">
    <source>
        <dbReference type="EMBL" id="KAI8550777.1"/>
    </source>
</evidence>
<keyword evidence="2" id="KW-1185">Reference proteome</keyword>
<evidence type="ECO:0000313" key="2">
    <source>
        <dbReference type="Proteomes" id="UP001062846"/>
    </source>
</evidence>